<evidence type="ECO:0000256" key="7">
    <source>
        <dbReference type="SAM" id="MobiDB-lite"/>
    </source>
</evidence>
<keyword evidence="4" id="KW-0186">Copper</keyword>
<dbReference type="PROSITE" id="PS00080">
    <property type="entry name" value="MULTICOPPER_OXIDASE2"/>
    <property type="match status" value="1"/>
</dbReference>
<dbReference type="FunFam" id="2.60.40.420:FF:000045">
    <property type="entry name" value="Laccase 2"/>
    <property type="match status" value="1"/>
</dbReference>
<gene>
    <name evidence="11" type="ORF">SISSUDRAFT_978652</name>
</gene>
<organism evidence="11 12">
    <name type="scientific">Sistotremastrum suecicum HHB10207 ss-3</name>
    <dbReference type="NCBI Taxonomy" id="1314776"/>
    <lineage>
        <taxon>Eukaryota</taxon>
        <taxon>Fungi</taxon>
        <taxon>Dikarya</taxon>
        <taxon>Basidiomycota</taxon>
        <taxon>Agaricomycotina</taxon>
        <taxon>Agaricomycetes</taxon>
        <taxon>Sistotremastrales</taxon>
        <taxon>Sistotremastraceae</taxon>
        <taxon>Sistotremastrum</taxon>
    </lineage>
</organism>
<dbReference type="InterPro" id="IPR011706">
    <property type="entry name" value="Cu-oxidase_C"/>
</dbReference>
<evidence type="ECO:0000256" key="5">
    <source>
        <dbReference type="ARBA" id="ARBA00023157"/>
    </source>
</evidence>
<dbReference type="Pfam" id="PF07731">
    <property type="entry name" value="Cu-oxidase_2"/>
    <property type="match status" value="1"/>
</dbReference>
<protein>
    <recommendedName>
        <fullName evidence="13">Multicopper oxidase</fullName>
    </recommendedName>
</protein>
<evidence type="ECO:0000256" key="1">
    <source>
        <dbReference type="ARBA" id="ARBA00010609"/>
    </source>
</evidence>
<dbReference type="Gene3D" id="2.60.40.420">
    <property type="entry name" value="Cupredoxins - blue copper proteins"/>
    <property type="match status" value="3"/>
</dbReference>
<dbReference type="GO" id="GO:0005507">
    <property type="term" value="F:copper ion binding"/>
    <property type="evidence" value="ECO:0007669"/>
    <property type="project" value="InterPro"/>
</dbReference>
<evidence type="ECO:0000259" key="10">
    <source>
        <dbReference type="Pfam" id="PF07732"/>
    </source>
</evidence>
<keyword evidence="3" id="KW-0560">Oxidoreductase</keyword>
<feature type="domain" description="Plastocyanin-like" evidence="8">
    <location>
        <begin position="222"/>
        <end position="379"/>
    </location>
</feature>
<evidence type="ECO:0000259" key="8">
    <source>
        <dbReference type="Pfam" id="PF00394"/>
    </source>
</evidence>
<name>A0A166I4Z7_9AGAM</name>
<dbReference type="InterPro" id="IPR011707">
    <property type="entry name" value="Cu-oxidase-like_N"/>
</dbReference>
<accession>A0A166I4Z7</accession>
<dbReference type="CDD" id="cd13886">
    <property type="entry name" value="CuRO_2_MCO_like_1"/>
    <property type="match status" value="1"/>
</dbReference>
<evidence type="ECO:0000313" key="12">
    <source>
        <dbReference type="Proteomes" id="UP000076798"/>
    </source>
</evidence>
<evidence type="ECO:0000256" key="2">
    <source>
        <dbReference type="ARBA" id="ARBA00022723"/>
    </source>
</evidence>
<dbReference type="PROSITE" id="PS00079">
    <property type="entry name" value="MULTICOPPER_OXIDASE1"/>
    <property type="match status" value="1"/>
</dbReference>
<sequence length="592" mass="63514">MSSPSLNDKQFFAQRQKTKSRKPLLVVAGLALVGVLALALGLGLGLGLKHHHNASAASSSPSPSAAPLQTSPTENFVLSGSIVGQPPQTRTYNFTISQVTGAPDGVQRSMLVVNGLYPGPTIEANQGDRLVVNVFNQIENATAIHWHGLFQNGTNFFDGTAGITECGIPPGQSLTYNFTFGEFYGTTWYHAHSTQYSDGITGALIVYPTASNPPSIPKYDQDLVVELSDWYHDFSTDLLAQYLSPDGIQGTPGNEPVPDGGTLNGLGQYGAAGSGGTYFNFTLEANKTYRLRLINTGSFTSIRFSIDNHTLTIVEADSLLVEPINVSGVTLAVAQRYSVLFTTNQTSGNYWMRAELATDMFTYTQPGQNTDIRGILKYTSTDALPTASDDPGANGLGDLDTSLLVPAIHVNAPESTVRYSATVSFQNTDQGKFLAFLNSTSWEPLAGTSTLLAVRNSSGFAEEGAGISSVGDQLIVTEDRISVIDFEVDNLDDGDHPFHLHGHRPWIVGAGAGRYTGQPLNSTNPMSRDVILIPAYTYVVLRFVTDNPGVWAFHCHLSWHMAAGLLMQFNSLPSVSSQFDIPQAILSQCGAS</sequence>
<dbReference type="AlphaFoldDB" id="A0A166I4Z7"/>
<evidence type="ECO:0000256" key="4">
    <source>
        <dbReference type="ARBA" id="ARBA00023008"/>
    </source>
</evidence>
<keyword evidence="6" id="KW-0325">Glycoprotein</keyword>
<dbReference type="CDD" id="cd13857">
    <property type="entry name" value="CuRO_1_Diphenol_Ox"/>
    <property type="match status" value="1"/>
</dbReference>
<dbReference type="PANTHER" id="PTHR11709">
    <property type="entry name" value="MULTI-COPPER OXIDASE"/>
    <property type="match status" value="1"/>
</dbReference>
<feature type="domain" description="Plastocyanin-like" evidence="9">
    <location>
        <begin position="479"/>
        <end position="572"/>
    </location>
</feature>
<dbReference type="OrthoDB" id="2121828at2759"/>
<feature type="region of interest" description="Disordered" evidence="7">
    <location>
        <begin position="52"/>
        <end position="71"/>
    </location>
</feature>
<keyword evidence="2" id="KW-0479">Metal-binding</keyword>
<dbReference type="InterPro" id="IPR045087">
    <property type="entry name" value="Cu-oxidase_fam"/>
</dbReference>
<evidence type="ECO:0008006" key="13">
    <source>
        <dbReference type="Google" id="ProtNLM"/>
    </source>
</evidence>
<keyword evidence="12" id="KW-1185">Reference proteome</keyword>
<dbReference type="EMBL" id="KV428008">
    <property type="protein sequence ID" value="KZT43398.1"/>
    <property type="molecule type" value="Genomic_DNA"/>
</dbReference>
<dbReference type="InterPro" id="IPR033138">
    <property type="entry name" value="Cu_oxidase_CS"/>
</dbReference>
<dbReference type="CDD" id="cd13910">
    <property type="entry name" value="CuRO_3_MCO_like_4"/>
    <property type="match status" value="1"/>
</dbReference>
<dbReference type="STRING" id="1314776.A0A166I4Z7"/>
<dbReference type="InterPro" id="IPR002355">
    <property type="entry name" value="Cu_oxidase_Cu_BS"/>
</dbReference>
<feature type="domain" description="Plastocyanin-like" evidence="10">
    <location>
        <begin position="98"/>
        <end position="209"/>
    </location>
</feature>
<dbReference type="GO" id="GO:0016491">
    <property type="term" value="F:oxidoreductase activity"/>
    <property type="evidence" value="ECO:0007669"/>
    <property type="project" value="UniProtKB-KW"/>
</dbReference>
<dbReference type="Pfam" id="PF00394">
    <property type="entry name" value="Cu-oxidase"/>
    <property type="match status" value="1"/>
</dbReference>
<dbReference type="SUPFAM" id="SSF49503">
    <property type="entry name" value="Cupredoxins"/>
    <property type="match status" value="3"/>
</dbReference>
<proteinExistence type="inferred from homology"/>
<dbReference type="Proteomes" id="UP000076798">
    <property type="component" value="Unassembled WGS sequence"/>
</dbReference>
<evidence type="ECO:0000259" key="9">
    <source>
        <dbReference type="Pfam" id="PF07731"/>
    </source>
</evidence>
<dbReference type="Pfam" id="PF07732">
    <property type="entry name" value="Cu-oxidase_3"/>
    <property type="match status" value="1"/>
</dbReference>
<reference evidence="11 12" key="1">
    <citation type="journal article" date="2016" name="Mol. Biol. Evol.">
        <title>Comparative Genomics of Early-Diverging Mushroom-Forming Fungi Provides Insights into the Origins of Lignocellulose Decay Capabilities.</title>
        <authorList>
            <person name="Nagy L.G."/>
            <person name="Riley R."/>
            <person name="Tritt A."/>
            <person name="Adam C."/>
            <person name="Daum C."/>
            <person name="Floudas D."/>
            <person name="Sun H."/>
            <person name="Yadav J.S."/>
            <person name="Pangilinan J."/>
            <person name="Larsson K.H."/>
            <person name="Matsuura K."/>
            <person name="Barry K."/>
            <person name="Labutti K."/>
            <person name="Kuo R."/>
            <person name="Ohm R.A."/>
            <person name="Bhattacharya S.S."/>
            <person name="Shirouzu T."/>
            <person name="Yoshinaga Y."/>
            <person name="Martin F.M."/>
            <person name="Grigoriev I.V."/>
            <person name="Hibbett D.S."/>
        </authorList>
    </citation>
    <scope>NUCLEOTIDE SEQUENCE [LARGE SCALE GENOMIC DNA]</scope>
    <source>
        <strain evidence="11 12">HHB10207 ss-3</strain>
    </source>
</reference>
<dbReference type="InterPro" id="IPR008972">
    <property type="entry name" value="Cupredoxin"/>
</dbReference>
<keyword evidence="5" id="KW-1015">Disulfide bond</keyword>
<comment type="similarity">
    <text evidence="1">Belongs to the multicopper oxidase family.</text>
</comment>
<evidence type="ECO:0000313" key="11">
    <source>
        <dbReference type="EMBL" id="KZT43398.1"/>
    </source>
</evidence>
<dbReference type="InterPro" id="IPR001117">
    <property type="entry name" value="Cu-oxidase_2nd"/>
</dbReference>
<evidence type="ECO:0000256" key="3">
    <source>
        <dbReference type="ARBA" id="ARBA00023002"/>
    </source>
</evidence>
<evidence type="ECO:0000256" key="6">
    <source>
        <dbReference type="ARBA" id="ARBA00023180"/>
    </source>
</evidence>
<dbReference type="PANTHER" id="PTHR11709:SF511">
    <property type="entry name" value="LACCASE"/>
    <property type="match status" value="1"/>
</dbReference>
<feature type="compositionally biased region" description="Low complexity" evidence="7">
    <location>
        <begin position="54"/>
        <end position="67"/>
    </location>
</feature>